<dbReference type="Proteomes" id="UP001596455">
    <property type="component" value="Unassembled WGS sequence"/>
</dbReference>
<gene>
    <name evidence="4" type="ORF">ACFQQL_03495</name>
</gene>
<dbReference type="PANTHER" id="PTHR21139">
    <property type="entry name" value="TRIOSEPHOSPHATE ISOMERASE"/>
    <property type="match status" value="1"/>
</dbReference>
<dbReference type="PROSITE" id="PS51440">
    <property type="entry name" value="TIM_2"/>
    <property type="match status" value="1"/>
</dbReference>
<dbReference type="PANTHER" id="PTHR21139:SF42">
    <property type="entry name" value="TRIOSEPHOSPHATE ISOMERASE"/>
    <property type="match status" value="1"/>
</dbReference>
<comment type="pathway">
    <text evidence="3">Carbohydrate biosynthesis; gluconeogenesis.</text>
</comment>
<keyword evidence="5" id="KW-1185">Reference proteome</keyword>
<evidence type="ECO:0000256" key="3">
    <source>
        <dbReference type="RuleBase" id="RU363013"/>
    </source>
</evidence>
<dbReference type="InterPro" id="IPR000652">
    <property type="entry name" value="Triosephosphate_isomerase"/>
</dbReference>
<protein>
    <recommendedName>
        <fullName evidence="3">Triosephosphate isomerase</fullName>
        <ecNumber evidence="3">5.3.1.1</ecNumber>
    </recommendedName>
</protein>
<sequence length="254" mass="26820">MTTRWVGTSWKMTKTLAEARDYAAGLAEALAERPELTRDVQPFVIPPHTALTTVRDTLAQTPGGSAVVLGAQNAHWEDAGAWTGEISVPQVADAGARLVEIGHSERREHFAETVQSTGLKVRAALRHGLLALLCVGEPEEVRAAGGSTTFILDQARGALDGLDDAALGEVLLAYEPIWAIGEHGRPASPEELAGPFAALQEEYGGRVRAVLYGGSVNTDNAAELLAVPGVDGLFVGRAAWEFQGLVRLLQIAAA</sequence>
<dbReference type="Gene3D" id="3.20.20.70">
    <property type="entry name" value="Aldolase class I"/>
    <property type="match status" value="1"/>
</dbReference>
<keyword evidence="3" id="KW-0963">Cytoplasm</keyword>
<comment type="pathway">
    <text evidence="3">Carbohydrate degradation; glycolysis; D-glyceraldehyde 3-phosphate from glycerone phosphate: step 1/1.</text>
</comment>
<dbReference type="RefSeq" id="WP_382391296.1">
    <property type="nucleotide sequence ID" value="NZ_JBHTCQ010000001.1"/>
</dbReference>
<name>A0ABW2Q3T5_9MICO</name>
<comment type="subcellular location">
    <subcellularLocation>
        <location evidence="3">Cytoplasm</location>
    </subcellularLocation>
</comment>
<keyword evidence="2 3" id="KW-0413">Isomerase</keyword>
<comment type="caution">
    <text evidence="4">The sequence shown here is derived from an EMBL/GenBank/DDBJ whole genome shotgun (WGS) entry which is preliminary data.</text>
</comment>
<evidence type="ECO:0000256" key="1">
    <source>
        <dbReference type="ARBA" id="ARBA00007422"/>
    </source>
</evidence>
<comment type="subunit">
    <text evidence="3">Homodimer.</text>
</comment>
<dbReference type="EMBL" id="JBHTCQ010000001">
    <property type="protein sequence ID" value="MFC7404163.1"/>
    <property type="molecule type" value="Genomic_DNA"/>
</dbReference>
<keyword evidence="3" id="KW-0324">Glycolysis</keyword>
<evidence type="ECO:0000256" key="2">
    <source>
        <dbReference type="ARBA" id="ARBA00023235"/>
    </source>
</evidence>
<dbReference type="SUPFAM" id="SSF51351">
    <property type="entry name" value="Triosephosphate isomerase (TIM)"/>
    <property type="match status" value="1"/>
</dbReference>
<dbReference type="CDD" id="cd00311">
    <property type="entry name" value="TIM"/>
    <property type="match status" value="1"/>
</dbReference>
<reference evidence="5" key="1">
    <citation type="journal article" date="2019" name="Int. J. Syst. Evol. Microbiol.">
        <title>The Global Catalogue of Microorganisms (GCM) 10K type strain sequencing project: providing services to taxonomists for standard genome sequencing and annotation.</title>
        <authorList>
            <consortium name="The Broad Institute Genomics Platform"/>
            <consortium name="The Broad Institute Genome Sequencing Center for Infectious Disease"/>
            <person name="Wu L."/>
            <person name="Ma J."/>
        </authorList>
    </citation>
    <scope>NUCLEOTIDE SEQUENCE [LARGE SCALE GENOMIC DNA]</scope>
    <source>
        <strain evidence="5">JCM 1490</strain>
    </source>
</reference>
<proteinExistence type="inferred from homology"/>
<accession>A0ABW2Q3T5</accession>
<organism evidence="4 5">
    <name type="scientific">Georgenia alba</name>
    <dbReference type="NCBI Taxonomy" id="2233858"/>
    <lineage>
        <taxon>Bacteria</taxon>
        <taxon>Bacillati</taxon>
        <taxon>Actinomycetota</taxon>
        <taxon>Actinomycetes</taxon>
        <taxon>Micrococcales</taxon>
        <taxon>Bogoriellaceae</taxon>
        <taxon>Georgenia</taxon>
    </lineage>
</organism>
<evidence type="ECO:0000313" key="4">
    <source>
        <dbReference type="EMBL" id="MFC7404163.1"/>
    </source>
</evidence>
<comment type="similarity">
    <text evidence="1 3">Belongs to the triosephosphate isomerase family.</text>
</comment>
<evidence type="ECO:0000313" key="5">
    <source>
        <dbReference type="Proteomes" id="UP001596455"/>
    </source>
</evidence>
<dbReference type="GO" id="GO:0004807">
    <property type="term" value="F:triose-phosphate isomerase activity"/>
    <property type="evidence" value="ECO:0007669"/>
    <property type="project" value="UniProtKB-EC"/>
</dbReference>
<keyword evidence="3" id="KW-0312">Gluconeogenesis</keyword>
<dbReference type="EC" id="5.3.1.1" evidence="3"/>
<dbReference type="InterPro" id="IPR035990">
    <property type="entry name" value="TIM_sf"/>
</dbReference>
<dbReference type="NCBIfam" id="NF000722">
    <property type="entry name" value="PRK00042.2-1"/>
    <property type="match status" value="1"/>
</dbReference>
<dbReference type="InterPro" id="IPR013785">
    <property type="entry name" value="Aldolase_TIM"/>
</dbReference>
<dbReference type="Pfam" id="PF00121">
    <property type="entry name" value="TIM"/>
    <property type="match status" value="1"/>
</dbReference>
<comment type="catalytic activity">
    <reaction evidence="3">
        <text>D-glyceraldehyde 3-phosphate = dihydroxyacetone phosphate</text>
        <dbReference type="Rhea" id="RHEA:18585"/>
        <dbReference type="ChEBI" id="CHEBI:57642"/>
        <dbReference type="ChEBI" id="CHEBI:59776"/>
        <dbReference type="EC" id="5.3.1.1"/>
    </reaction>
</comment>